<dbReference type="GO" id="GO:0003924">
    <property type="term" value="F:GTPase activity"/>
    <property type="evidence" value="ECO:0007669"/>
    <property type="project" value="InterPro"/>
</dbReference>
<dbReference type="SMART" id="SM00175">
    <property type="entry name" value="RAB"/>
    <property type="match status" value="1"/>
</dbReference>
<evidence type="ECO:0000313" key="6">
    <source>
        <dbReference type="Proteomes" id="UP000834106"/>
    </source>
</evidence>
<reference evidence="5" key="1">
    <citation type="submission" date="2023-05" db="EMBL/GenBank/DDBJ databases">
        <authorList>
            <person name="Huff M."/>
        </authorList>
    </citation>
    <scope>NUCLEOTIDE SEQUENCE</scope>
</reference>
<gene>
    <name evidence="5" type="ORF">FPE_LOCUS5661</name>
</gene>
<dbReference type="AlphaFoldDB" id="A0AAD2DNU5"/>
<keyword evidence="2" id="KW-0547">Nucleotide-binding</keyword>
<proteinExistence type="inferred from homology"/>
<dbReference type="GO" id="GO:0012505">
    <property type="term" value="C:endomembrane system"/>
    <property type="evidence" value="ECO:0007669"/>
    <property type="project" value="UniProtKB-SubCell"/>
</dbReference>
<comment type="subcellular location">
    <subcellularLocation>
        <location evidence="4">Endomembrane system</location>
        <topology evidence="4">Lipid-anchor</topology>
    </subcellularLocation>
</comment>
<evidence type="ECO:0000313" key="5">
    <source>
        <dbReference type="EMBL" id="CAI9758231.1"/>
    </source>
</evidence>
<sequence>MAVVSPLAKVKLVLLGDQSVRKTSIISRFMYGKFDNTCKATIGIDFLSKTMYHEDRTNPLLAALDTVDQERFRSLISGYIRDSSVAVIAYEYDVASKSPLKEMKRLVNLGSILVLYIVHKVQSLLFSRGTSEASIPKNSCCIVRNGSYFLHKAGGYTLM</sequence>
<dbReference type="Gene3D" id="3.40.50.300">
    <property type="entry name" value="P-loop containing nucleotide triphosphate hydrolases"/>
    <property type="match status" value="1"/>
</dbReference>
<evidence type="ECO:0000256" key="1">
    <source>
        <dbReference type="ARBA" id="ARBA00006270"/>
    </source>
</evidence>
<dbReference type="Proteomes" id="UP000834106">
    <property type="component" value="Chromosome 3"/>
</dbReference>
<organism evidence="5 6">
    <name type="scientific">Fraxinus pennsylvanica</name>
    <dbReference type="NCBI Taxonomy" id="56036"/>
    <lineage>
        <taxon>Eukaryota</taxon>
        <taxon>Viridiplantae</taxon>
        <taxon>Streptophyta</taxon>
        <taxon>Embryophyta</taxon>
        <taxon>Tracheophyta</taxon>
        <taxon>Spermatophyta</taxon>
        <taxon>Magnoliopsida</taxon>
        <taxon>eudicotyledons</taxon>
        <taxon>Gunneridae</taxon>
        <taxon>Pentapetalae</taxon>
        <taxon>asterids</taxon>
        <taxon>lamiids</taxon>
        <taxon>Lamiales</taxon>
        <taxon>Oleaceae</taxon>
        <taxon>Oleeae</taxon>
        <taxon>Fraxinus</taxon>
    </lineage>
</organism>
<dbReference type="Pfam" id="PF00071">
    <property type="entry name" value="Ras"/>
    <property type="match status" value="1"/>
</dbReference>
<dbReference type="EMBL" id="OU503038">
    <property type="protein sequence ID" value="CAI9758231.1"/>
    <property type="molecule type" value="Genomic_DNA"/>
</dbReference>
<comment type="similarity">
    <text evidence="1">Belongs to the small GTPase superfamily. Rab family.</text>
</comment>
<dbReference type="SUPFAM" id="SSF52540">
    <property type="entry name" value="P-loop containing nucleoside triphosphate hydrolases"/>
    <property type="match status" value="1"/>
</dbReference>
<evidence type="ECO:0000256" key="4">
    <source>
        <dbReference type="ARBA" id="ARBA00037868"/>
    </source>
</evidence>
<evidence type="ECO:0000256" key="3">
    <source>
        <dbReference type="ARBA" id="ARBA00023134"/>
    </source>
</evidence>
<dbReference type="InterPro" id="IPR001806">
    <property type="entry name" value="Small_GTPase"/>
</dbReference>
<dbReference type="PRINTS" id="PR00449">
    <property type="entry name" value="RASTRNSFRMNG"/>
</dbReference>
<dbReference type="PANTHER" id="PTHR47977">
    <property type="entry name" value="RAS-RELATED PROTEIN RAB"/>
    <property type="match status" value="1"/>
</dbReference>
<dbReference type="GO" id="GO:0005525">
    <property type="term" value="F:GTP binding"/>
    <property type="evidence" value="ECO:0007669"/>
    <property type="project" value="UniProtKB-KW"/>
</dbReference>
<keyword evidence="3" id="KW-0342">GTP-binding</keyword>
<dbReference type="InterPro" id="IPR050227">
    <property type="entry name" value="Rab"/>
</dbReference>
<evidence type="ECO:0000256" key="2">
    <source>
        <dbReference type="ARBA" id="ARBA00022741"/>
    </source>
</evidence>
<protein>
    <submittedName>
        <fullName evidence="5">Uncharacterized protein</fullName>
    </submittedName>
</protein>
<accession>A0AAD2DNU5</accession>
<keyword evidence="6" id="KW-1185">Reference proteome</keyword>
<dbReference type="PROSITE" id="PS51419">
    <property type="entry name" value="RAB"/>
    <property type="match status" value="1"/>
</dbReference>
<dbReference type="InterPro" id="IPR027417">
    <property type="entry name" value="P-loop_NTPase"/>
</dbReference>
<name>A0AAD2DNU5_9LAMI</name>